<proteinExistence type="predicted"/>
<dbReference type="EMBL" id="MLYV02001104">
    <property type="protein sequence ID" value="PSR73136.1"/>
    <property type="molecule type" value="Genomic_DNA"/>
</dbReference>
<name>A0A2R6NLD2_9APHY</name>
<gene>
    <name evidence="1" type="ORF">PHLCEN_2v10992</name>
</gene>
<evidence type="ECO:0000313" key="1">
    <source>
        <dbReference type="EMBL" id="PSR73136.1"/>
    </source>
</evidence>
<organism evidence="1 2">
    <name type="scientific">Hermanssonia centrifuga</name>
    <dbReference type="NCBI Taxonomy" id="98765"/>
    <lineage>
        <taxon>Eukaryota</taxon>
        <taxon>Fungi</taxon>
        <taxon>Dikarya</taxon>
        <taxon>Basidiomycota</taxon>
        <taxon>Agaricomycotina</taxon>
        <taxon>Agaricomycetes</taxon>
        <taxon>Polyporales</taxon>
        <taxon>Meruliaceae</taxon>
        <taxon>Hermanssonia</taxon>
    </lineage>
</organism>
<accession>A0A2R6NLD2</accession>
<comment type="caution">
    <text evidence="1">The sequence shown here is derived from an EMBL/GenBank/DDBJ whole genome shotgun (WGS) entry which is preliminary data.</text>
</comment>
<protein>
    <submittedName>
        <fullName evidence="1">Uncharacterized protein</fullName>
    </submittedName>
</protein>
<dbReference type="AlphaFoldDB" id="A0A2R6NLD2"/>
<sequence length="63" mass="7022">MDEKQEEIHAILAVEHGWIESEVYVAPTGGGVDVVCRRFTVLFTCPPLLISDRLDRSVTLPVL</sequence>
<evidence type="ECO:0000313" key="2">
    <source>
        <dbReference type="Proteomes" id="UP000186601"/>
    </source>
</evidence>
<dbReference type="Proteomes" id="UP000186601">
    <property type="component" value="Unassembled WGS sequence"/>
</dbReference>
<keyword evidence="2" id="KW-1185">Reference proteome</keyword>
<reference evidence="1 2" key="1">
    <citation type="submission" date="2018-02" db="EMBL/GenBank/DDBJ databases">
        <title>Genome sequence of the basidiomycete white-rot fungus Phlebia centrifuga.</title>
        <authorList>
            <person name="Granchi Z."/>
            <person name="Peng M."/>
            <person name="de Vries R.P."/>
            <person name="Hilden K."/>
            <person name="Makela M.R."/>
            <person name="Grigoriev I."/>
            <person name="Riley R."/>
        </authorList>
    </citation>
    <scope>NUCLEOTIDE SEQUENCE [LARGE SCALE GENOMIC DNA]</scope>
    <source>
        <strain evidence="1 2">FBCC195</strain>
    </source>
</reference>